<evidence type="ECO:0000259" key="4">
    <source>
        <dbReference type="PROSITE" id="PS50893"/>
    </source>
</evidence>
<proteinExistence type="predicted"/>
<dbReference type="PROSITE" id="PS50893">
    <property type="entry name" value="ABC_TRANSPORTER_2"/>
    <property type="match status" value="1"/>
</dbReference>
<dbReference type="RefSeq" id="WP_055664392.1">
    <property type="nucleotide sequence ID" value="NZ_CYPR01000203.1"/>
</dbReference>
<dbReference type="PROSITE" id="PS00211">
    <property type="entry name" value="ABC_TRANSPORTER_1"/>
    <property type="match status" value="1"/>
</dbReference>
<dbReference type="GO" id="GO:0005524">
    <property type="term" value="F:ATP binding"/>
    <property type="evidence" value="ECO:0007669"/>
    <property type="project" value="UniProtKB-KW"/>
</dbReference>
<dbReference type="Proteomes" id="UP000049455">
    <property type="component" value="Unassembled WGS sequence"/>
</dbReference>
<dbReference type="InterPro" id="IPR003439">
    <property type="entry name" value="ABC_transporter-like_ATP-bd"/>
</dbReference>
<sequence length="231" mass="24741">MVLSLRDVSLSLAGNAGRVDILHGITLEVVAKDTLGLVGPSGSGKSSLLMLMGGLERATGGEVRALGRDLTAMDEDALARFRREHMGVVFQSFHLIPTMTALENVATPLELAGVADAFDRAAAELDAMGLGHRTGHYPAQMSGGEQQRVALARAAAPRPDILLADEPTGNLDQTTGEAIMDLLFGLRDRHGSTLVLVTHSRELAERCDRVVRLVDGRLDDDRRKVRTEAAE</sequence>
<protein>
    <submittedName>
        <fullName evidence="5">Macrolide export ATP-binding/permease protein MacB</fullName>
        <ecNumber evidence="5">3.6.3.-</ecNumber>
    </submittedName>
</protein>
<dbReference type="OrthoDB" id="9787227at2"/>
<dbReference type="GO" id="GO:0016887">
    <property type="term" value="F:ATP hydrolysis activity"/>
    <property type="evidence" value="ECO:0007669"/>
    <property type="project" value="InterPro"/>
</dbReference>
<evidence type="ECO:0000256" key="1">
    <source>
        <dbReference type="ARBA" id="ARBA00022448"/>
    </source>
</evidence>
<dbReference type="GO" id="GO:0005886">
    <property type="term" value="C:plasma membrane"/>
    <property type="evidence" value="ECO:0007669"/>
    <property type="project" value="TreeGrafter"/>
</dbReference>
<evidence type="ECO:0000256" key="2">
    <source>
        <dbReference type="ARBA" id="ARBA00022741"/>
    </source>
</evidence>
<dbReference type="EC" id="3.6.3.-" evidence="5"/>
<organism evidence="5 6">
    <name type="scientific">Jannaschia seosinensis</name>
    <dbReference type="NCBI Taxonomy" id="313367"/>
    <lineage>
        <taxon>Bacteria</taxon>
        <taxon>Pseudomonadati</taxon>
        <taxon>Pseudomonadota</taxon>
        <taxon>Alphaproteobacteria</taxon>
        <taxon>Rhodobacterales</taxon>
        <taxon>Roseobacteraceae</taxon>
        <taxon>Jannaschia</taxon>
    </lineage>
</organism>
<dbReference type="EMBL" id="CYPR01000203">
    <property type="protein sequence ID" value="CUH40330.1"/>
    <property type="molecule type" value="Genomic_DNA"/>
</dbReference>
<dbReference type="InterPro" id="IPR017911">
    <property type="entry name" value="MacB-like_ATP-bd"/>
</dbReference>
<keyword evidence="3 5" id="KW-0067">ATP-binding</keyword>
<keyword evidence="2" id="KW-0547">Nucleotide-binding</keyword>
<dbReference type="STRING" id="313367.JSE7799_03062"/>
<gene>
    <name evidence="5" type="primary">macB</name>
    <name evidence="5" type="ORF">JSE7799_03062</name>
</gene>
<dbReference type="PANTHER" id="PTHR24220">
    <property type="entry name" value="IMPORT ATP-BINDING PROTEIN"/>
    <property type="match status" value="1"/>
</dbReference>
<dbReference type="InterPro" id="IPR017871">
    <property type="entry name" value="ABC_transporter-like_CS"/>
</dbReference>
<dbReference type="Gene3D" id="3.40.50.300">
    <property type="entry name" value="P-loop containing nucleotide triphosphate hydrolases"/>
    <property type="match status" value="1"/>
</dbReference>
<dbReference type="AlphaFoldDB" id="A0A0M7BC68"/>
<evidence type="ECO:0000313" key="5">
    <source>
        <dbReference type="EMBL" id="CUH40330.1"/>
    </source>
</evidence>
<evidence type="ECO:0000256" key="3">
    <source>
        <dbReference type="ARBA" id="ARBA00022840"/>
    </source>
</evidence>
<evidence type="ECO:0000313" key="6">
    <source>
        <dbReference type="Proteomes" id="UP000049455"/>
    </source>
</evidence>
<dbReference type="PANTHER" id="PTHR24220:SF659">
    <property type="entry name" value="TRANSPORTER, PUTATIVE-RELATED"/>
    <property type="match status" value="1"/>
</dbReference>
<dbReference type="InterPro" id="IPR003593">
    <property type="entry name" value="AAA+_ATPase"/>
</dbReference>
<keyword evidence="6" id="KW-1185">Reference proteome</keyword>
<reference evidence="5 6" key="1">
    <citation type="submission" date="2015-09" db="EMBL/GenBank/DDBJ databases">
        <authorList>
            <person name="Jackson K.R."/>
            <person name="Lunt B.L."/>
            <person name="Fisher J.N.B."/>
            <person name="Gardner A.V."/>
            <person name="Bailey M.E."/>
            <person name="Deus L.M."/>
            <person name="Earl A.S."/>
            <person name="Gibby P.D."/>
            <person name="Hartmann K.A."/>
            <person name="Liu J.E."/>
            <person name="Manci A.M."/>
            <person name="Nielsen D.A."/>
            <person name="Solomon M.B."/>
            <person name="Breakwell D.P."/>
            <person name="Burnett S.H."/>
            <person name="Grose J.H."/>
        </authorList>
    </citation>
    <scope>NUCLEOTIDE SEQUENCE [LARGE SCALE GENOMIC DNA]</scope>
    <source>
        <strain evidence="5 6">CECT 7799</strain>
    </source>
</reference>
<feature type="domain" description="ABC transporter" evidence="4">
    <location>
        <begin position="3"/>
        <end position="229"/>
    </location>
</feature>
<accession>A0A0M7BC68</accession>
<keyword evidence="5" id="KW-0378">Hydrolase</keyword>
<dbReference type="InterPro" id="IPR015854">
    <property type="entry name" value="ABC_transpr_LolD-like"/>
</dbReference>
<dbReference type="Pfam" id="PF00005">
    <property type="entry name" value="ABC_tran"/>
    <property type="match status" value="1"/>
</dbReference>
<dbReference type="SUPFAM" id="SSF52540">
    <property type="entry name" value="P-loop containing nucleoside triphosphate hydrolases"/>
    <property type="match status" value="1"/>
</dbReference>
<dbReference type="GO" id="GO:0022857">
    <property type="term" value="F:transmembrane transporter activity"/>
    <property type="evidence" value="ECO:0007669"/>
    <property type="project" value="TreeGrafter"/>
</dbReference>
<dbReference type="SMART" id="SM00382">
    <property type="entry name" value="AAA"/>
    <property type="match status" value="1"/>
</dbReference>
<name>A0A0M7BC68_9RHOB</name>
<keyword evidence="1" id="KW-0813">Transport</keyword>
<dbReference type="InterPro" id="IPR027417">
    <property type="entry name" value="P-loop_NTPase"/>
</dbReference>
<dbReference type="CDD" id="cd03255">
    <property type="entry name" value="ABC_MJ0796_LolCDE_FtsE"/>
    <property type="match status" value="1"/>
</dbReference>